<evidence type="ECO:0000313" key="6">
    <source>
        <dbReference type="Proteomes" id="UP000095598"/>
    </source>
</evidence>
<feature type="domain" description="ATP-dependent RecD2 DNA helicase-like helix-hairpin-helix" evidence="4">
    <location>
        <begin position="157"/>
        <end position="203"/>
    </location>
</feature>
<evidence type="ECO:0000256" key="1">
    <source>
        <dbReference type="ARBA" id="ARBA00022741"/>
    </source>
</evidence>
<evidence type="ECO:0000313" key="5">
    <source>
        <dbReference type="EMBL" id="CUM99074.1"/>
    </source>
</evidence>
<dbReference type="EC" id="3.1.11.5" evidence="5"/>
<keyword evidence="1" id="KW-0547">Nucleotide-binding</keyword>
<dbReference type="CDD" id="cd18809">
    <property type="entry name" value="SF1_C_RecD"/>
    <property type="match status" value="1"/>
</dbReference>
<dbReference type="InterPro" id="IPR029493">
    <property type="entry name" value="RecD2-like_HHH"/>
</dbReference>
<keyword evidence="2" id="KW-0067">ATP-binding</keyword>
<reference evidence="5 6" key="1">
    <citation type="submission" date="2015-09" db="EMBL/GenBank/DDBJ databases">
        <authorList>
            <consortium name="Pathogen Informatics"/>
        </authorList>
    </citation>
    <scope>NUCLEOTIDE SEQUENCE [LARGE SCALE GENOMIC DNA]</scope>
    <source>
        <strain evidence="5 6">2789STDY5608868</strain>
    </source>
</reference>
<evidence type="ECO:0000256" key="2">
    <source>
        <dbReference type="ARBA" id="ARBA00022840"/>
    </source>
</evidence>
<proteinExistence type="predicted"/>
<dbReference type="InterPro" id="IPR027417">
    <property type="entry name" value="P-loop_NTPase"/>
</dbReference>
<evidence type="ECO:0000259" key="4">
    <source>
        <dbReference type="Pfam" id="PF14490"/>
    </source>
</evidence>
<dbReference type="AlphaFoldDB" id="A0A173T8M8"/>
<sequence length="766" mass="88946">MSVEEEYKFSGKPIYQTFHNQDYYIYKFEIANKEKEVVSIKGNIGQLERNRTYIVHADQKQVHPKYGASYSVKAIYMDKPHGADETRAFLQEILSDRQAYNLCDAYPDIIDRILQNKNVNLSKIKGVGKKTWGKIEKKIKENFIFFDIVNELDGMFDFKMIKKLFDQYHSKEMIFQKLSEDPYRCLCEISRIGFKRADELLLKAEEYFSSKGKKAPIKFYEEDLRYSEGRCKACIDYLLQKNEDDGSSRMKISSLKKAIIDLIPECADYFQVSIEDDRMFFCYTDKDQEHYITRTRMAYMEAYIAKKIHIYLESRPILSRRWKEIDPEDYKVGDGFMRSKKQLSLLKTLKNNNIIILNGPAGTGKSATITEVIEVAKDLKLSVELMAPTGKAAKVQEEYTGLPASTIHRGLCYTKTGEVGKFERESIDSDLLIIDEMSMTDIYLTYHIMKRLDFRKCKVIIVGDDAQLPSVGTGNMLHDLLKSKDIPKITLDTVYRYDDNGIMKAATDMRKGKEFLPSDLQENDVFTLGDDNNYVFYQTSDDVLLAKTLCLYKALLEQGRDPEDIQVLTAYNSGKFGVDTLNRYFQWYANPWKEDDDVIKCEDWYYHVGDFVMNIKNIYNPCDEDGHILINEMIANGDSGYITRIEKKDFWIDFNGRTYKMNQGALENMKLSYAITYHKSQGSSIQTPIIITPASHQYMLNSNLMYVGASRAKKKLYHIGAAEVVNRCVHKHSNWTRSTNFKYMFNCEEKFLEQLLNKFTLNEKVA</sequence>
<dbReference type="RefSeq" id="WP_055258773.1">
    <property type="nucleotide sequence ID" value="NZ_CYXT01000014.1"/>
</dbReference>
<dbReference type="Gene3D" id="2.30.30.940">
    <property type="match status" value="1"/>
</dbReference>
<dbReference type="Gene3D" id="3.40.50.300">
    <property type="entry name" value="P-loop containing nucleotide triphosphate hydrolases"/>
    <property type="match status" value="2"/>
</dbReference>
<dbReference type="EMBL" id="CYXT01000014">
    <property type="protein sequence ID" value="CUM99074.1"/>
    <property type="molecule type" value="Genomic_DNA"/>
</dbReference>
<dbReference type="CDD" id="cd17933">
    <property type="entry name" value="DEXSc_RecD-like"/>
    <property type="match status" value="1"/>
</dbReference>
<accession>A0A173T8M8</accession>
<dbReference type="PANTHER" id="PTHR43788">
    <property type="entry name" value="DNA2/NAM7 HELICASE FAMILY MEMBER"/>
    <property type="match status" value="1"/>
</dbReference>
<gene>
    <name evidence="5" type="primary">recD_3</name>
    <name evidence="5" type="ORF">ERS852425_01894</name>
</gene>
<feature type="domain" description="UvrD-like helicase C-terminal" evidence="3">
    <location>
        <begin position="672"/>
        <end position="717"/>
    </location>
</feature>
<organism evidence="5 6">
    <name type="scientific">Anaerostipes hadrus</name>
    <dbReference type="NCBI Taxonomy" id="649756"/>
    <lineage>
        <taxon>Bacteria</taxon>
        <taxon>Bacillati</taxon>
        <taxon>Bacillota</taxon>
        <taxon>Clostridia</taxon>
        <taxon>Lachnospirales</taxon>
        <taxon>Lachnospiraceae</taxon>
        <taxon>Anaerostipes</taxon>
    </lineage>
</organism>
<dbReference type="GO" id="GO:0003678">
    <property type="term" value="F:DNA helicase activity"/>
    <property type="evidence" value="ECO:0007669"/>
    <property type="project" value="UniProtKB-ARBA"/>
</dbReference>
<dbReference type="Proteomes" id="UP000095598">
    <property type="component" value="Unassembled WGS sequence"/>
</dbReference>
<dbReference type="PANTHER" id="PTHR43788:SF6">
    <property type="entry name" value="DNA HELICASE B"/>
    <property type="match status" value="1"/>
</dbReference>
<dbReference type="Pfam" id="PF14490">
    <property type="entry name" value="HHH_RecD2"/>
    <property type="match status" value="1"/>
</dbReference>
<protein>
    <submittedName>
        <fullName evidence="5">Exodeoxyribonuclease V alpha chain</fullName>
        <ecNumber evidence="5">3.1.11.5</ecNumber>
    </submittedName>
</protein>
<dbReference type="SUPFAM" id="SSF52540">
    <property type="entry name" value="P-loop containing nucleoside triphosphate hydrolases"/>
    <property type="match status" value="2"/>
</dbReference>
<dbReference type="GO" id="GO:0005524">
    <property type="term" value="F:ATP binding"/>
    <property type="evidence" value="ECO:0007669"/>
    <property type="project" value="UniProtKB-KW"/>
</dbReference>
<dbReference type="Pfam" id="PF13604">
    <property type="entry name" value="AAA_30"/>
    <property type="match status" value="1"/>
</dbReference>
<dbReference type="InterPro" id="IPR050534">
    <property type="entry name" value="Coronavir_polyprotein_1ab"/>
</dbReference>
<keyword evidence="5" id="KW-0378">Hydrolase</keyword>
<name>A0A173T8M8_ANAHA</name>
<dbReference type="Pfam" id="PF13538">
    <property type="entry name" value="UvrD_C_2"/>
    <property type="match status" value="1"/>
</dbReference>
<dbReference type="GO" id="GO:0008854">
    <property type="term" value="F:exodeoxyribonuclease V activity"/>
    <property type="evidence" value="ECO:0007669"/>
    <property type="project" value="UniProtKB-EC"/>
</dbReference>
<dbReference type="InterPro" id="IPR027785">
    <property type="entry name" value="UvrD-like_helicase_C"/>
</dbReference>
<evidence type="ECO:0000259" key="3">
    <source>
        <dbReference type="Pfam" id="PF13538"/>
    </source>
</evidence>